<dbReference type="OrthoDB" id="2831558at2759"/>
<feature type="region of interest" description="Disordered" evidence="1">
    <location>
        <begin position="58"/>
        <end position="78"/>
    </location>
</feature>
<dbReference type="InterPro" id="IPR002575">
    <property type="entry name" value="Aminoglycoside_PTrfase"/>
</dbReference>
<keyword evidence="4" id="KW-1185">Reference proteome</keyword>
<dbReference type="InterPro" id="IPR011009">
    <property type="entry name" value="Kinase-like_dom_sf"/>
</dbReference>
<evidence type="ECO:0000313" key="3">
    <source>
        <dbReference type="EMBL" id="KAF1959759.1"/>
    </source>
</evidence>
<dbReference type="Proteomes" id="UP000800035">
    <property type="component" value="Unassembled WGS sequence"/>
</dbReference>
<accession>A0A6A5U6Z7</accession>
<dbReference type="PANTHER" id="PTHR21310:SF15">
    <property type="entry name" value="AMINOGLYCOSIDE PHOSPHOTRANSFERASE DOMAIN-CONTAINING PROTEIN"/>
    <property type="match status" value="1"/>
</dbReference>
<evidence type="ECO:0000256" key="1">
    <source>
        <dbReference type="SAM" id="MobiDB-lite"/>
    </source>
</evidence>
<gene>
    <name evidence="3" type="ORF">CC80DRAFT_466878</name>
</gene>
<feature type="domain" description="Aminoglycoside phosphotransferase" evidence="2">
    <location>
        <begin position="82"/>
        <end position="324"/>
    </location>
</feature>
<sequence length="433" mass="48355">MNHNHANFDKRLNFIQTLLREQFGCAVHDAKIDPIQYDPDCPFTYNNFVYRISLPSPPSTTLNSNSDEPRQPGTSPLPAGIQDFIMRLTNPEAEGMNPQTRVENEVAIISLAATALSGFQPHVVPSVYGWGSAAAPSSQGWILQELMPGTPVDETFDSMTFTEKTGILAQMAAFLKALQNFELPRSIEQYGGVTFDAANQIVSTAMTSVGSGPWQSYEGYFRDRLEQALQKSDSNPYIKGWQANGVRKRLDAFVERGIPAQFAALESRHEKSIVHADFTPNNLLYDASTQRITALIDYDFACILHPSYEFLRSFSGAGGQFQGWSDIESSEQTALRDAKLHGFPSPLPENIEDGVKWDVAKAWEDELERIGVQRPRTIKGIEKIADVDAVLRSILPWRVTNSDILRLQSKSVTLKCREENEVQLVKLLDHLGF</sequence>
<dbReference type="Gene3D" id="3.90.1200.10">
    <property type="match status" value="1"/>
</dbReference>
<dbReference type="PANTHER" id="PTHR21310">
    <property type="entry name" value="AMINOGLYCOSIDE PHOSPHOTRANSFERASE-RELATED-RELATED"/>
    <property type="match status" value="1"/>
</dbReference>
<evidence type="ECO:0000259" key="2">
    <source>
        <dbReference type="Pfam" id="PF01636"/>
    </source>
</evidence>
<protein>
    <recommendedName>
        <fullName evidence="2">Aminoglycoside phosphotransferase domain-containing protein</fullName>
    </recommendedName>
</protein>
<dbReference type="AlphaFoldDB" id="A0A6A5U6Z7"/>
<evidence type="ECO:0000313" key="4">
    <source>
        <dbReference type="Proteomes" id="UP000800035"/>
    </source>
</evidence>
<organism evidence="3 4">
    <name type="scientific">Byssothecium circinans</name>
    <dbReference type="NCBI Taxonomy" id="147558"/>
    <lineage>
        <taxon>Eukaryota</taxon>
        <taxon>Fungi</taxon>
        <taxon>Dikarya</taxon>
        <taxon>Ascomycota</taxon>
        <taxon>Pezizomycotina</taxon>
        <taxon>Dothideomycetes</taxon>
        <taxon>Pleosporomycetidae</taxon>
        <taxon>Pleosporales</taxon>
        <taxon>Massarineae</taxon>
        <taxon>Massarinaceae</taxon>
        <taxon>Byssothecium</taxon>
    </lineage>
</organism>
<name>A0A6A5U6Z7_9PLEO</name>
<dbReference type="InterPro" id="IPR051678">
    <property type="entry name" value="AGP_Transferase"/>
</dbReference>
<dbReference type="EMBL" id="ML976984">
    <property type="protein sequence ID" value="KAF1959759.1"/>
    <property type="molecule type" value="Genomic_DNA"/>
</dbReference>
<dbReference type="Pfam" id="PF01636">
    <property type="entry name" value="APH"/>
    <property type="match status" value="1"/>
</dbReference>
<dbReference type="SUPFAM" id="SSF56112">
    <property type="entry name" value="Protein kinase-like (PK-like)"/>
    <property type="match status" value="1"/>
</dbReference>
<proteinExistence type="predicted"/>
<reference evidence="3" key="1">
    <citation type="journal article" date="2020" name="Stud. Mycol.">
        <title>101 Dothideomycetes genomes: a test case for predicting lifestyles and emergence of pathogens.</title>
        <authorList>
            <person name="Haridas S."/>
            <person name="Albert R."/>
            <person name="Binder M."/>
            <person name="Bloem J."/>
            <person name="Labutti K."/>
            <person name="Salamov A."/>
            <person name="Andreopoulos B."/>
            <person name="Baker S."/>
            <person name="Barry K."/>
            <person name="Bills G."/>
            <person name="Bluhm B."/>
            <person name="Cannon C."/>
            <person name="Castanera R."/>
            <person name="Culley D."/>
            <person name="Daum C."/>
            <person name="Ezra D."/>
            <person name="Gonzalez J."/>
            <person name="Henrissat B."/>
            <person name="Kuo A."/>
            <person name="Liang C."/>
            <person name="Lipzen A."/>
            <person name="Lutzoni F."/>
            <person name="Magnuson J."/>
            <person name="Mondo S."/>
            <person name="Nolan M."/>
            <person name="Ohm R."/>
            <person name="Pangilinan J."/>
            <person name="Park H.-J."/>
            <person name="Ramirez L."/>
            <person name="Alfaro M."/>
            <person name="Sun H."/>
            <person name="Tritt A."/>
            <person name="Yoshinaga Y."/>
            <person name="Zwiers L.-H."/>
            <person name="Turgeon B."/>
            <person name="Goodwin S."/>
            <person name="Spatafora J."/>
            <person name="Crous P."/>
            <person name="Grigoriev I."/>
        </authorList>
    </citation>
    <scope>NUCLEOTIDE SEQUENCE</scope>
    <source>
        <strain evidence="3">CBS 675.92</strain>
    </source>
</reference>